<evidence type="ECO:0000313" key="2">
    <source>
        <dbReference type="Proteomes" id="UP000095282"/>
    </source>
</evidence>
<dbReference type="eggNOG" id="ENOG502SFBE">
    <property type="taxonomic scope" value="Eukaryota"/>
</dbReference>
<feature type="region of interest" description="Disordered" evidence="1">
    <location>
        <begin position="1"/>
        <end position="69"/>
    </location>
</feature>
<dbReference type="AlphaFoldDB" id="A0A1I7UNM3"/>
<keyword evidence="2" id="KW-1185">Reference proteome</keyword>
<proteinExistence type="predicted"/>
<sequence length="352" mass="40962">MSADEDYPSELDLTGSSQEAEKVEEDEGLCVGPPPGSDFGSSESDYYENSDENRDFYETNDEYGSGEDDFDIEAYFGETQPVFPPLESLNDENGKREDAVEIQETFQEVDETGKEIMRVTLTAALSAGVEFLENGFEPEDINKCLTDIGYCLESLTIILMGSQEFMKDMPQLSSLEYCHVLVKEGWLRKGENGKFFAIFPDTDEYYVTSLIRGNEKLREMETTRKQKAEIYESEEEELRVLRSFNLIAELLHAVRNDYQQKKIRYGIFANEYNLMVKQKKYPAIYEKYSKFLPLDPEKPWNSVWFNAHCKRSSLQKFVRMSRFSEIIVNDQQPTEVYFRADMEPENRKLFFF</sequence>
<reference evidence="3" key="1">
    <citation type="submission" date="2016-11" db="UniProtKB">
        <authorList>
            <consortium name="WormBaseParasite"/>
        </authorList>
    </citation>
    <scope>IDENTIFICATION</scope>
</reference>
<name>A0A1I7UNM3_9PELO</name>
<protein>
    <submittedName>
        <fullName evidence="3">SH2 domain-containing protein</fullName>
    </submittedName>
</protein>
<accession>A0A1I7UNM3</accession>
<evidence type="ECO:0000256" key="1">
    <source>
        <dbReference type="SAM" id="MobiDB-lite"/>
    </source>
</evidence>
<dbReference type="Proteomes" id="UP000095282">
    <property type="component" value="Unplaced"/>
</dbReference>
<organism evidence="2 3">
    <name type="scientific">Caenorhabditis tropicalis</name>
    <dbReference type="NCBI Taxonomy" id="1561998"/>
    <lineage>
        <taxon>Eukaryota</taxon>
        <taxon>Metazoa</taxon>
        <taxon>Ecdysozoa</taxon>
        <taxon>Nematoda</taxon>
        <taxon>Chromadorea</taxon>
        <taxon>Rhabditida</taxon>
        <taxon>Rhabditina</taxon>
        <taxon>Rhabditomorpha</taxon>
        <taxon>Rhabditoidea</taxon>
        <taxon>Rhabditidae</taxon>
        <taxon>Peloderinae</taxon>
        <taxon>Caenorhabditis</taxon>
    </lineage>
</organism>
<dbReference type="WBParaSite" id="Csp11.Scaffold630.g17787.t1">
    <property type="protein sequence ID" value="Csp11.Scaffold630.g17787.t1"/>
    <property type="gene ID" value="Csp11.Scaffold630.g17787"/>
</dbReference>
<feature type="compositionally biased region" description="Acidic residues" evidence="1">
    <location>
        <begin position="58"/>
        <end position="69"/>
    </location>
</feature>
<dbReference type="STRING" id="1561998.A0A1I7UNM3"/>
<evidence type="ECO:0000313" key="3">
    <source>
        <dbReference type="WBParaSite" id="Csp11.Scaffold630.g17787.t1"/>
    </source>
</evidence>